<comment type="subcellular location">
    <subcellularLocation>
        <location evidence="2">Cytoplasm</location>
    </subcellularLocation>
    <subcellularLocation>
        <location evidence="1">Nucleus</location>
    </subcellularLocation>
</comment>
<evidence type="ECO:0000256" key="16">
    <source>
        <dbReference type="ARBA" id="ARBA00032491"/>
    </source>
</evidence>
<dbReference type="GO" id="GO:0006325">
    <property type="term" value="P:chromatin organization"/>
    <property type="evidence" value="ECO:0007669"/>
    <property type="project" value="UniProtKB-KW"/>
</dbReference>
<organism evidence="18 19">
    <name type="scientific">Anaeramoeba ignava</name>
    <name type="common">Anaerobic marine amoeba</name>
    <dbReference type="NCBI Taxonomy" id="1746090"/>
    <lineage>
        <taxon>Eukaryota</taxon>
        <taxon>Metamonada</taxon>
        <taxon>Anaeramoebidae</taxon>
        <taxon>Anaeramoeba</taxon>
    </lineage>
</organism>
<evidence type="ECO:0000256" key="14">
    <source>
        <dbReference type="ARBA" id="ARBA00023306"/>
    </source>
</evidence>
<keyword evidence="10" id="KW-0833">Ubl conjugation pathway</keyword>
<comment type="similarity">
    <text evidence="15">Belongs to the BABAM2 family.</text>
</comment>
<keyword evidence="5" id="KW-0132">Cell division</keyword>
<evidence type="ECO:0000256" key="13">
    <source>
        <dbReference type="ARBA" id="ARBA00023242"/>
    </source>
</evidence>
<evidence type="ECO:0000256" key="6">
    <source>
        <dbReference type="ARBA" id="ARBA00022703"/>
    </source>
</evidence>
<evidence type="ECO:0000313" key="19">
    <source>
        <dbReference type="Proteomes" id="UP001149090"/>
    </source>
</evidence>
<dbReference type="GO" id="GO:0006302">
    <property type="term" value="P:double-strand break repair"/>
    <property type="evidence" value="ECO:0007669"/>
    <property type="project" value="TreeGrafter"/>
</dbReference>
<evidence type="ECO:0000313" key="18">
    <source>
        <dbReference type="EMBL" id="KAJ5071946.1"/>
    </source>
</evidence>
<evidence type="ECO:0000256" key="7">
    <source>
        <dbReference type="ARBA" id="ARBA00022737"/>
    </source>
</evidence>
<gene>
    <name evidence="18" type="ORF">M0811_09845</name>
</gene>
<dbReference type="InterPro" id="IPR010358">
    <property type="entry name" value="BRE"/>
</dbReference>
<dbReference type="Pfam" id="PF06113">
    <property type="entry name" value="BRE"/>
    <property type="match status" value="1"/>
</dbReference>
<accession>A0A9Q0LET9</accession>
<keyword evidence="13" id="KW-0539">Nucleus</keyword>
<proteinExistence type="inferred from homology"/>
<evidence type="ECO:0000256" key="11">
    <source>
        <dbReference type="ARBA" id="ARBA00022853"/>
    </source>
</evidence>
<keyword evidence="19" id="KW-1185">Reference proteome</keyword>
<evidence type="ECO:0000256" key="9">
    <source>
        <dbReference type="ARBA" id="ARBA00022776"/>
    </source>
</evidence>
<evidence type="ECO:0000256" key="17">
    <source>
        <dbReference type="ARBA" id="ARBA00032630"/>
    </source>
</evidence>
<dbReference type="AlphaFoldDB" id="A0A9Q0LET9"/>
<dbReference type="EMBL" id="JAPDFW010000084">
    <property type="protein sequence ID" value="KAJ5071946.1"/>
    <property type="molecule type" value="Genomic_DNA"/>
</dbReference>
<evidence type="ECO:0000256" key="12">
    <source>
        <dbReference type="ARBA" id="ARBA00023204"/>
    </source>
</evidence>
<evidence type="ECO:0000256" key="4">
    <source>
        <dbReference type="ARBA" id="ARBA00022490"/>
    </source>
</evidence>
<evidence type="ECO:0000256" key="10">
    <source>
        <dbReference type="ARBA" id="ARBA00022786"/>
    </source>
</evidence>
<sequence length="349" mass="41887">MFYSNFPVIEPNFIQSFINQINKYNEKSQLNFILKNFQSSKRNSKYFDRFVIEIIHNSNKFEIQVIFDLNNLNSSPDLILPPSFEFKIHYPNIQSFQRWNSKDPTSLRKLIEEVYFTIFKQSKKNFPNWILENKKIKFEIEMFQQNPNIKINFDEETKFVIFSIPIQNQHFPNVSLIFQFYYPFKNSPKISSSKNGSVLNHTPFPLIPWTNDSCIVTYIASIRKLIEMNILNIKELKTKREKMIESLIEIFGTPLEYDSESFFSISFLISTKNFPFIIFFQFPDNFPNEKIDIRIQSVCFYRGKLRRRKITNYPYSPSDEPIIKTLKIQKYITERIDNFQDICLNDHFR</sequence>
<keyword evidence="11" id="KW-0156">Chromatin regulator</keyword>
<evidence type="ECO:0000256" key="2">
    <source>
        <dbReference type="ARBA" id="ARBA00004496"/>
    </source>
</evidence>
<name>A0A9Q0LET9_ANAIG</name>
<evidence type="ECO:0000256" key="8">
    <source>
        <dbReference type="ARBA" id="ARBA00022763"/>
    </source>
</evidence>
<dbReference type="GO" id="GO:0051301">
    <property type="term" value="P:cell division"/>
    <property type="evidence" value="ECO:0007669"/>
    <property type="project" value="UniProtKB-KW"/>
</dbReference>
<dbReference type="Proteomes" id="UP001149090">
    <property type="component" value="Unassembled WGS sequence"/>
</dbReference>
<dbReference type="OrthoDB" id="538811at2759"/>
<reference evidence="18" key="1">
    <citation type="submission" date="2022-10" db="EMBL/GenBank/DDBJ databases">
        <title>Novel sulphate-reducing endosymbionts in the free-living metamonad Anaeramoeba.</title>
        <authorList>
            <person name="Jerlstrom-Hultqvist J."/>
            <person name="Cepicka I."/>
            <person name="Gallot-Lavallee L."/>
            <person name="Salas-Leiva D."/>
            <person name="Curtis B.A."/>
            <person name="Zahonova K."/>
            <person name="Pipaliya S."/>
            <person name="Dacks J."/>
            <person name="Roger A.J."/>
        </authorList>
    </citation>
    <scope>NUCLEOTIDE SEQUENCE</scope>
    <source>
        <strain evidence="18">BMAN</strain>
    </source>
</reference>
<evidence type="ECO:0000256" key="1">
    <source>
        <dbReference type="ARBA" id="ARBA00004123"/>
    </source>
</evidence>
<keyword evidence="8" id="KW-0227">DNA damage</keyword>
<evidence type="ECO:0000256" key="5">
    <source>
        <dbReference type="ARBA" id="ARBA00022618"/>
    </source>
</evidence>
<dbReference type="PANTHER" id="PTHR15189">
    <property type="entry name" value="BRISC AND BRCA1-A COMPLEX MEMBER 2"/>
    <property type="match status" value="1"/>
</dbReference>
<keyword evidence="6" id="KW-0053">Apoptosis</keyword>
<keyword evidence="4" id="KW-0963">Cytoplasm</keyword>
<evidence type="ECO:0000256" key="3">
    <source>
        <dbReference type="ARBA" id="ARBA00019438"/>
    </source>
</evidence>
<dbReference type="GO" id="GO:0070552">
    <property type="term" value="C:BRISC complex"/>
    <property type="evidence" value="ECO:0007669"/>
    <property type="project" value="InterPro"/>
</dbReference>
<comment type="caution">
    <text evidence="18">The sequence shown here is derived from an EMBL/GenBank/DDBJ whole genome shotgun (WGS) entry which is preliminary data.</text>
</comment>
<dbReference type="GO" id="GO:0005737">
    <property type="term" value="C:cytoplasm"/>
    <property type="evidence" value="ECO:0007669"/>
    <property type="project" value="UniProtKB-SubCell"/>
</dbReference>
<keyword evidence="9" id="KW-0498">Mitosis</keyword>
<keyword evidence="12" id="KW-0234">DNA repair</keyword>
<dbReference type="PANTHER" id="PTHR15189:SF7">
    <property type="entry name" value="BRISC AND BRCA1-A COMPLEX MEMBER 2"/>
    <property type="match status" value="1"/>
</dbReference>
<keyword evidence="14" id="KW-0131">Cell cycle</keyword>
<protein>
    <recommendedName>
        <fullName evidence="3">BRISC and BRCA1-A complex member 2</fullName>
    </recommendedName>
    <alternativeName>
        <fullName evidence="16">BRCA1-A complex subunit BRE</fullName>
    </alternativeName>
    <alternativeName>
        <fullName evidence="17">BRCA1/BRCA2-containing complex subunit 45</fullName>
    </alternativeName>
</protein>
<evidence type="ECO:0000256" key="15">
    <source>
        <dbReference type="ARBA" id="ARBA00025766"/>
    </source>
</evidence>
<keyword evidence="7" id="KW-0677">Repeat</keyword>